<accession>A0ABX7MAN3</accession>
<reference evidence="3 4" key="1">
    <citation type="submission" date="2021-02" db="EMBL/GenBank/DDBJ databases">
        <title>Niveibacterium changnyeongensis HC41.</title>
        <authorList>
            <person name="Kang M."/>
        </authorList>
    </citation>
    <scope>NUCLEOTIDE SEQUENCE [LARGE SCALE GENOMIC DNA]</scope>
    <source>
        <strain evidence="3 4">HC41</strain>
    </source>
</reference>
<feature type="transmembrane region" description="Helical" evidence="1">
    <location>
        <begin position="136"/>
        <end position="155"/>
    </location>
</feature>
<keyword evidence="1" id="KW-0812">Transmembrane</keyword>
<dbReference type="InterPro" id="IPR039447">
    <property type="entry name" value="UreH-like_TM_dom"/>
</dbReference>
<evidence type="ECO:0000313" key="4">
    <source>
        <dbReference type="Proteomes" id="UP000663570"/>
    </source>
</evidence>
<dbReference type="EMBL" id="CP071060">
    <property type="protein sequence ID" value="QSI78731.1"/>
    <property type="molecule type" value="Genomic_DNA"/>
</dbReference>
<organism evidence="3 4">
    <name type="scientific">Niveibacterium microcysteis</name>
    <dbReference type="NCBI Taxonomy" id="2811415"/>
    <lineage>
        <taxon>Bacteria</taxon>
        <taxon>Pseudomonadati</taxon>
        <taxon>Pseudomonadota</taxon>
        <taxon>Betaproteobacteria</taxon>
        <taxon>Rhodocyclales</taxon>
        <taxon>Rhodocyclaceae</taxon>
        <taxon>Niveibacterium</taxon>
    </lineage>
</organism>
<dbReference type="PANTHER" id="PTHR42208">
    <property type="entry name" value="HEAVY METAL TRANSPORTER-RELATED"/>
    <property type="match status" value="1"/>
</dbReference>
<feature type="domain" description="Urease accessory protein UreH-like transmembrane" evidence="2">
    <location>
        <begin position="9"/>
        <end position="213"/>
    </location>
</feature>
<name>A0ABX7MAN3_9RHOO</name>
<dbReference type="Proteomes" id="UP000663570">
    <property type="component" value="Chromosome"/>
</dbReference>
<dbReference type="RefSeq" id="WP_206256119.1">
    <property type="nucleotide sequence ID" value="NZ_CP071060.1"/>
</dbReference>
<proteinExistence type="predicted"/>
<feature type="transmembrane region" description="Helical" evidence="1">
    <location>
        <begin position="54"/>
        <end position="74"/>
    </location>
</feature>
<evidence type="ECO:0000313" key="3">
    <source>
        <dbReference type="EMBL" id="QSI78731.1"/>
    </source>
</evidence>
<gene>
    <name evidence="3" type="ORF">JY500_09055</name>
</gene>
<feature type="transmembrane region" description="Helical" evidence="1">
    <location>
        <begin position="200"/>
        <end position="218"/>
    </location>
</feature>
<evidence type="ECO:0000259" key="2">
    <source>
        <dbReference type="Pfam" id="PF13386"/>
    </source>
</evidence>
<evidence type="ECO:0000256" key="1">
    <source>
        <dbReference type="SAM" id="Phobius"/>
    </source>
</evidence>
<sequence>MPEAGYLAATLIGLLGGTHCVGMCGGLVAALTVNAPGQSRRIWPIHLAYNLGRITSYTLAGALLGAIGSTGFLLNRLLPIQITFYVLANLLLVLLGLYLAGVTAPLAPIERLGGRLWARLRPYGARFIPARTPLNAYPLGLVWGFVPCGLVYSILATALVSGSAARGAMLMLSFGLGTLPNLMLAGLFAARLRSWLQRTWLRFGAGLVVLGFGVFGLANAATLGGKLWQGVICHV</sequence>
<keyword evidence="1" id="KW-0472">Membrane</keyword>
<feature type="transmembrane region" description="Helical" evidence="1">
    <location>
        <begin position="86"/>
        <end position="109"/>
    </location>
</feature>
<dbReference type="PANTHER" id="PTHR42208:SF1">
    <property type="entry name" value="HEAVY METAL TRANSPORTER"/>
    <property type="match status" value="1"/>
</dbReference>
<feature type="transmembrane region" description="Helical" evidence="1">
    <location>
        <begin position="167"/>
        <end position="188"/>
    </location>
</feature>
<keyword evidence="4" id="KW-1185">Reference proteome</keyword>
<keyword evidence="1" id="KW-1133">Transmembrane helix</keyword>
<dbReference type="Pfam" id="PF13386">
    <property type="entry name" value="DsbD_2"/>
    <property type="match status" value="1"/>
</dbReference>
<feature type="transmembrane region" description="Helical" evidence="1">
    <location>
        <begin position="6"/>
        <end position="33"/>
    </location>
</feature>
<protein>
    <submittedName>
        <fullName evidence="3">Sulfite exporter TauE/SafE family protein</fullName>
    </submittedName>
</protein>